<comment type="caution">
    <text evidence="1">The sequence shown here is derived from an EMBL/GenBank/DDBJ whole genome shotgun (WGS) entry which is preliminary data.</text>
</comment>
<protein>
    <submittedName>
        <fullName evidence="1">Uncharacterized protein</fullName>
    </submittedName>
</protein>
<name>A0A2W2BE54_9BACT</name>
<keyword evidence="2" id="KW-1185">Reference proteome</keyword>
<dbReference type="Proteomes" id="UP000248745">
    <property type="component" value="Unassembled WGS sequence"/>
</dbReference>
<evidence type="ECO:0000313" key="1">
    <source>
        <dbReference type="EMBL" id="PZF74549.1"/>
    </source>
</evidence>
<reference evidence="1 2" key="1">
    <citation type="submission" date="2018-06" db="EMBL/GenBank/DDBJ databases">
        <title>Mucibacter soli gen. nov., sp. nov., a new member of the family Chitinophagaceae producing mucin.</title>
        <authorList>
            <person name="Kim M.-K."/>
            <person name="Park S."/>
            <person name="Kim T.-S."/>
            <person name="Joung Y."/>
            <person name="Han J.-H."/>
            <person name="Kim S.B."/>
        </authorList>
    </citation>
    <scope>NUCLEOTIDE SEQUENCE [LARGE SCALE GENOMIC DNA]</scope>
    <source>
        <strain evidence="1 2">R1-15</strain>
    </source>
</reference>
<accession>A0A2W2BE54</accession>
<dbReference type="AlphaFoldDB" id="A0A2W2BE54"/>
<proteinExistence type="predicted"/>
<evidence type="ECO:0000313" key="2">
    <source>
        <dbReference type="Proteomes" id="UP000248745"/>
    </source>
</evidence>
<dbReference type="EMBL" id="QKTW01000003">
    <property type="protein sequence ID" value="PZF74549.1"/>
    <property type="molecule type" value="Genomic_DNA"/>
</dbReference>
<organism evidence="1 2">
    <name type="scientific">Taibaiella soli</name>
    <dbReference type="NCBI Taxonomy" id="1649169"/>
    <lineage>
        <taxon>Bacteria</taxon>
        <taxon>Pseudomonadati</taxon>
        <taxon>Bacteroidota</taxon>
        <taxon>Chitinophagia</taxon>
        <taxon>Chitinophagales</taxon>
        <taxon>Chitinophagaceae</taxon>
        <taxon>Taibaiella</taxon>
    </lineage>
</organism>
<sequence>MCDLFFVVCQAFKEWGIARGGTTAQIGEFGNISRKGNKGAKLTKMGVEMFMLPGPLRVSVGNR</sequence>
<gene>
    <name evidence="1" type="ORF">DN068_02945</name>
</gene>